<reference evidence="3" key="1">
    <citation type="submission" date="2017-02" db="UniProtKB">
        <authorList>
            <consortium name="WormBaseParasite"/>
        </authorList>
    </citation>
    <scope>IDENTIFICATION</scope>
</reference>
<feature type="transmembrane region" description="Helical" evidence="1">
    <location>
        <begin position="47"/>
        <end position="66"/>
    </location>
</feature>
<evidence type="ECO:0000313" key="2">
    <source>
        <dbReference type="Proteomes" id="UP000046393"/>
    </source>
</evidence>
<accession>A0A0N5AT72</accession>
<organism evidence="2 3">
    <name type="scientific">Syphacia muris</name>
    <dbReference type="NCBI Taxonomy" id="451379"/>
    <lineage>
        <taxon>Eukaryota</taxon>
        <taxon>Metazoa</taxon>
        <taxon>Ecdysozoa</taxon>
        <taxon>Nematoda</taxon>
        <taxon>Chromadorea</taxon>
        <taxon>Rhabditida</taxon>
        <taxon>Spirurina</taxon>
        <taxon>Oxyuridomorpha</taxon>
        <taxon>Oxyuroidea</taxon>
        <taxon>Oxyuridae</taxon>
        <taxon>Syphacia</taxon>
    </lineage>
</organism>
<proteinExistence type="predicted"/>
<name>A0A0N5AT72_9BILA</name>
<keyword evidence="2" id="KW-1185">Reference proteome</keyword>
<evidence type="ECO:0000313" key="3">
    <source>
        <dbReference type="WBParaSite" id="SMUV_0000801701-mRNA-1"/>
    </source>
</evidence>
<dbReference type="AlphaFoldDB" id="A0A0N5AT72"/>
<evidence type="ECO:0000256" key="1">
    <source>
        <dbReference type="SAM" id="Phobius"/>
    </source>
</evidence>
<protein>
    <submittedName>
        <fullName evidence="3">Uncharacterized protein</fullName>
    </submittedName>
</protein>
<dbReference type="WBParaSite" id="SMUV_0000801701-mRNA-1">
    <property type="protein sequence ID" value="SMUV_0000801701-mRNA-1"/>
    <property type="gene ID" value="SMUV_0000801701"/>
</dbReference>
<sequence>MTNQFQASLSDEQEILIGLSRIFNEQLAFKSLPVGKSSSIVTMNGAAVFQFIALLLLVLAQMSVAYNPEQAFRNRYTLRFRKDASYNVRPPFKGYIDPQYNPVIRFRRNQLQYAFNGIDNAVPEHTENLQQQYL</sequence>
<dbReference type="Proteomes" id="UP000046393">
    <property type="component" value="Unplaced"/>
</dbReference>
<keyword evidence="1" id="KW-0472">Membrane</keyword>
<keyword evidence="1" id="KW-0812">Transmembrane</keyword>
<keyword evidence="1" id="KW-1133">Transmembrane helix</keyword>